<keyword evidence="2" id="KW-1185">Reference proteome</keyword>
<protein>
    <submittedName>
        <fullName evidence="1">Uncharacterized protein</fullName>
    </submittedName>
</protein>
<dbReference type="Proteomes" id="UP001623348">
    <property type="component" value="Unassembled WGS sequence"/>
</dbReference>
<dbReference type="AlphaFoldDB" id="A0ABC9WMW3"/>
<evidence type="ECO:0000313" key="2">
    <source>
        <dbReference type="Proteomes" id="UP001623348"/>
    </source>
</evidence>
<comment type="caution">
    <text evidence="1">The sequence shown here is derived from an EMBL/GenBank/DDBJ whole genome shotgun (WGS) entry which is preliminary data.</text>
</comment>
<accession>A0ABC9WMW3</accession>
<dbReference type="EMBL" id="BAAFJT010000003">
    <property type="protein sequence ID" value="GAB0186793.1"/>
    <property type="molecule type" value="Genomic_DNA"/>
</dbReference>
<reference evidence="1 2" key="1">
    <citation type="submission" date="2024-06" db="EMBL/GenBank/DDBJ databases">
        <title>The draft genome of Grus japonensis, version 3.</title>
        <authorList>
            <person name="Nabeshima K."/>
            <person name="Suzuki S."/>
            <person name="Onuma M."/>
        </authorList>
    </citation>
    <scope>NUCLEOTIDE SEQUENCE [LARGE SCALE GENOMIC DNA]</scope>
    <source>
        <strain evidence="1 2">451A</strain>
    </source>
</reference>
<organism evidence="1 2">
    <name type="scientific">Grus japonensis</name>
    <name type="common">Japanese crane</name>
    <name type="synonym">Red-crowned crane</name>
    <dbReference type="NCBI Taxonomy" id="30415"/>
    <lineage>
        <taxon>Eukaryota</taxon>
        <taxon>Metazoa</taxon>
        <taxon>Chordata</taxon>
        <taxon>Craniata</taxon>
        <taxon>Vertebrata</taxon>
        <taxon>Euteleostomi</taxon>
        <taxon>Archelosauria</taxon>
        <taxon>Archosauria</taxon>
        <taxon>Dinosauria</taxon>
        <taxon>Saurischia</taxon>
        <taxon>Theropoda</taxon>
        <taxon>Coelurosauria</taxon>
        <taxon>Aves</taxon>
        <taxon>Neognathae</taxon>
        <taxon>Neoaves</taxon>
        <taxon>Gruiformes</taxon>
        <taxon>Gruidae</taxon>
        <taxon>Grus</taxon>
    </lineage>
</organism>
<name>A0ABC9WMW3_GRUJA</name>
<evidence type="ECO:0000313" key="1">
    <source>
        <dbReference type="EMBL" id="GAB0186793.1"/>
    </source>
</evidence>
<proteinExistence type="predicted"/>
<sequence>MVVEQQLGSVSGLLETSFACGNTVTFPVRTRVVYLCVSAKANGKWPGNLKIVMPIRCLEDADSCVTMEEMKRTLL</sequence>
<gene>
    <name evidence="1" type="ORF">GRJ2_001144600</name>
</gene>